<evidence type="ECO:0000313" key="4">
    <source>
        <dbReference type="Proteomes" id="UP000242877"/>
    </source>
</evidence>
<accession>A0A168D2N7</accession>
<feature type="region of interest" description="Disordered" evidence="1">
    <location>
        <begin position="178"/>
        <end position="203"/>
    </location>
</feature>
<reference evidence="3 4" key="1">
    <citation type="journal article" date="2016" name="Genome Biol. Evol.">
        <title>Divergent and convergent evolution of fungal pathogenicity.</title>
        <authorList>
            <person name="Shang Y."/>
            <person name="Xiao G."/>
            <person name="Zheng P."/>
            <person name="Cen K."/>
            <person name="Zhan S."/>
            <person name="Wang C."/>
        </authorList>
    </citation>
    <scope>NUCLEOTIDE SEQUENCE [LARGE SCALE GENOMIC DNA]</scope>
    <source>
        <strain evidence="3 4">ARSEF 7405</strain>
    </source>
</reference>
<dbReference type="EMBL" id="AZGZ01000002">
    <property type="protein sequence ID" value="KZZ97294.1"/>
    <property type="molecule type" value="Genomic_DNA"/>
</dbReference>
<evidence type="ECO:0000313" key="3">
    <source>
        <dbReference type="EMBL" id="KZZ97294.1"/>
    </source>
</evidence>
<gene>
    <name evidence="3" type="ORF">AAP_00937</name>
</gene>
<feature type="region of interest" description="Disordered" evidence="1">
    <location>
        <begin position="85"/>
        <end position="105"/>
    </location>
</feature>
<dbReference type="InterPro" id="IPR004827">
    <property type="entry name" value="bZIP"/>
</dbReference>
<dbReference type="SUPFAM" id="SSF57959">
    <property type="entry name" value="Leucine zipper domain"/>
    <property type="match status" value="1"/>
</dbReference>
<dbReference type="Pfam" id="PF07716">
    <property type="entry name" value="bZIP_2"/>
    <property type="match status" value="1"/>
</dbReference>
<dbReference type="Gene3D" id="3.30.160.60">
    <property type="entry name" value="Classic Zinc Finger"/>
    <property type="match status" value="1"/>
</dbReference>
<organism evidence="3 4">
    <name type="scientific">Ascosphaera apis ARSEF 7405</name>
    <dbReference type="NCBI Taxonomy" id="392613"/>
    <lineage>
        <taxon>Eukaryota</taxon>
        <taxon>Fungi</taxon>
        <taxon>Dikarya</taxon>
        <taxon>Ascomycota</taxon>
        <taxon>Pezizomycotina</taxon>
        <taxon>Eurotiomycetes</taxon>
        <taxon>Eurotiomycetidae</taxon>
        <taxon>Onygenales</taxon>
        <taxon>Ascosphaeraceae</taxon>
        <taxon>Ascosphaera</taxon>
    </lineage>
</organism>
<proteinExistence type="predicted"/>
<dbReference type="CDD" id="cd12193">
    <property type="entry name" value="bZIP_GCN4"/>
    <property type="match status" value="1"/>
</dbReference>
<evidence type="ECO:0000259" key="2">
    <source>
        <dbReference type="PROSITE" id="PS00036"/>
    </source>
</evidence>
<feature type="compositionally biased region" description="Polar residues" evidence="1">
    <location>
        <begin position="186"/>
        <end position="199"/>
    </location>
</feature>
<dbReference type="GO" id="GO:0003700">
    <property type="term" value="F:DNA-binding transcription factor activity"/>
    <property type="evidence" value="ECO:0007669"/>
    <property type="project" value="InterPro"/>
</dbReference>
<dbReference type="AlphaFoldDB" id="A0A168D2N7"/>
<feature type="domain" description="BZIP" evidence="2">
    <location>
        <begin position="304"/>
        <end position="318"/>
    </location>
</feature>
<comment type="caution">
    <text evidence="3">The sequence shown here is derived from an EMBL/GenBank/DDBJ whole genome shotgun (WGS) entry which is preliminary data.</text>
</comment>
<dbReference type="Proteomes" id="UP000242877">
    <property type="component" value="Unassembled WGS sequence"/>
</dbReference>
<dbReference type="PROSITE" id="PS00036">
    <property type="entry name" value="BZIP_BASIC"/>
    <property type="match status" value="1"/>
</dbReference>
<feature type="compositionally biased region" description="Low complexity" evidence="1">
    <location>
        <begin position="26"/>
        <end position="47"/>
    </location>
</feature>
<dbReference type="InterPro" id="IPR046347">
    <property type="entry name" value="bZIP_sf"/>
</dbReference>
<sequence>MSEFSAPIEGWDSFEGFMTSLRGLDQPAAQPQQQQQQQDASPVLQQQTPLSSHDLFLGDSTHAVSPSQLSLSLPMNDMADATKFMSPAFSQPGKPDVPATQSSGSASVVDQSSIFMPDSSSIDTWSPLFDTQMSQDLFNLYDPVDFITPAVAPGKGFSAEQQLFAAFAAPLDFSDSELSSSGSFSPATTFSLSPQQQHPTPELVPLPSLQSTPQTADAVLCTQTTQASCPAPKPCKVTKSRALSSSPAPASHRESSVSYADVPETPVAGEGSTDEPAVPRISRRARKEPLPEIQFDPEDPVAAKRARNTLAARKSRARRQKQEEWSTKRIRELEEKVKLLEQQSAFWKDKAVEAGVDAASCTF</sequence>
<dbReference type="VEuPathDB" id="FungiDB:AAP_00937"/>
<dbReference type="OrthoDB" id="5419235at2759"/>
<name>A0A168D2N7_9EURO</name>
<protein>
    <submittedName>
        <fullName evidence="3">Basic leucine zipper</fullName>
    </submittedName>
</protein>
<feature type="region of interest" description="Disordered" evidence="1">
    <location>
        <begin position="227"/>
        <end position="325"/>
    </location>
</feature>
<evidence type="ECO:0000256" key="1">
    <source>
        <dbReference type="SAM" id="MobiDB-lite"/>
    </source>
</evidence>
<keyword evidence="4" id="KW-1185">Reference proteome</keyword>
<feature type="region of interest" description="Disordered" evidence="1">
    <location>
        <begin position="16"/>
        <end position="58"/>
    </location>
</feature>